<dbReference type="Proteomes" id="UP000499080">
    <property type="component" value="Unassembled WGS sequence"/>
</dbReference>
<comment type="caution">
    <text evidence="1">The sequence shown here is derived from an EMBL/GenBank/DDBJ whole genome shotgun (WGS) entry which is preliminary data.</text>
</comment>
<gene>
    <name evidence="1" type="ORF">AVEN_86134_1</name>
</gene>
<evidence type="ECO:0000313" key="2">
    <source>
        <dbReference type="Proteomes" id="UP000499080"/>
    </source>
</evidence>
<reference evidence="1 2" key="1">
    <citation type="journal article" date="2019" name="Sci. Rep.">
        <title>Orb-weaving spider Araneus ventricosus genome elucidates the spidroin gene catalogue.</title>
        <authorList>
            <person name="Kono N."/>
            <person name="Nakamura H."/>
            <person name="Ohtoshi R."/>
            <person name="Moran D.A.P."/>
            <person name="Shinohara A."/>
            <person name="Yoshida Y."/>
            <person name="Fujiwara M."/>
            <person name="Mori M."/>
            <person name="Tomita M."/>
            <person name="Arakawa K."/>
        </authorList>
    </citation>
    <scope>NUCLEOTIDE SEQUENCE [LARGE SCALE GENOMIC DNA]</scope>
</reference>
<name>A0A4Y2SGR8_ARAVE</name>
<organism evidence="1 2">
    <name type="scientific">Araneus ventricosus</name>
    <name type="common">Orbweaver spider</name>
    <name type="synonym">Epeira ventricosa</name>
    <dbReference type="NCBI Taxonomy" id="182803"/>
    <lineage>
        <taxon>Eukaryota</taxon>
        <taxon>Metazoa</taxon>
        <taxon>Ecdysozoa</taxon>
        <taxon>Arthropoda</taxon>
        <taxon>Chelicerata</taxon>
        <taxon>Arachnida</taxon>
        <taxon>Araneae</taxon>
        <taxon>Araneomorphae</taxon>
        <taxon>Entelegynae</taxon>
        <taxon>Araneoidea</taxon>
        <taxon>Araneidae</taxon>
        <taxon>Araneus</taxon>
    </lineage>
</organism>
<sequence length="76" mass="8686">MLEKGTAHYATHTWREHQFHQPCLRADRSSQAGYLASAVVEVMVRDMCSRLPRIPTSYHLSACLATRSEVEEKRPS</sequence>
<proteinExistence type="predicted"/>
<dbReference type="AlphaFoldDB" id="A0A4Y2SGR8"/>
<protein>
    <submittedName>
        <fullName evidence="1">Uncharacterized protein</fullName>
    </submittedName>
</protein>
<accession>A0A4Y2SGR8</accession>
<keyword evidence="2" id="KW-1185">Reference proteome</keyword>
<evidence type="ECO:0000313" key="1">
    <source>
        <dbReference type="EMBL" id="GBN86983.1"/>
    </source>
</evidence>
<dbReference type="EMBL" id="BGPR01021565">
    <property type="protein sequence ID" value="GBN86983.1"/>
    <property type="molecule type" value="Genomic_DNA"/>
</dbReference>